<sequence length="76" mass="7598">MCAMMSVMPRKNVAVAAAGSASTAAVASAPPSTPPAGCTNSINSRRPAAAHMKARSSEESLAPATAAAGVARCRWR</sequence>
<accession>A0A0A8YNR2</accession>
<organism evidence="2">
    <name type="scientific">Arundo donax</name>
    <name type="common">Giant reed</name>
    <name type="synonym">Donax arundinaceus</name>
    <dbReference type="NCBI Taxonomy" id="35708"/>
    <lineage>
        <taxon>Eukaryota</taxon>
        <taxon>Viridiplantae</taxon>
        <taxon>Streptophyta</taxon>
        <taxon>Embryophyta</taxon>
        <taxon>Tracheophyta</taxon>
        <taxon>Spermatophyta</taxon>
        <taxon>Magnoliopsida</taxon>
        <taxon>Liliopsida</taxon>
        <taxon>Poales</taxon>
        <taxon>Poaceae</taxon>
        <taxon>PACMAD clade</taxon>
        <taxon>Arundinoideae</taxon>
        <taxon>Arundineae</taxon>
        <taxon>Arundo</taxon>
    </lineage>
</organism>
<evidence type="ECO:0000256" key="1">
    <source>
        <dbReference type="SAM" id="MobiDB-lite"/>
    </source>
</evidence>
<protein>
    <submittedName>
        <fullName evidence="2">Uncharacterized protein</fullName>
    </submittedName>
</protein>
<evidence type="ECO:0000313" key="2">
    <source>
        <dbReference type="EMBL" id="JAD27428.1"/>
    </source>
</evidence>
<reference evidence="2" key="1">
    <citation type="submission" date="2014-09" db="EMBL/GenBank/DDBJ databases">
        <authorList>
            <person name="Magalhaes I.L.F."/>
            <person name="Oliveira U."/>
            <person name="Santos F.R."/>
            <person name="Vidigal T.H.D.A."/>
            <person name="Brescovit A.D."/>
            <person name="Santos A.J."/>
        </authorList>
    </citation>
    <scope>NUCLEOTIDE SEQUENCE</scope>
    <source>
        <tissue evidence="2">Shoot tissue taken approximately 20 cm above the soil surface</tissue>
    </source>
</reference>
<proteinExistence type="predicted"/>
<dbReference type="AlphaFoldDB" id="A0A0A8YNR2"/>
<feature type="region of interest" description="Disordered" evidence="1">
    <location>
        <begin position="24"/>
        <end position="76"/>
    </location>
</feature>
<dbReference type="EMBL" id="GBRH01270467">
    <property type="protein sequence ID" value="JAD27428.1"/>
    <property type="molecule type" value="Transcribed_RNA"/>
</dbReference>
<name>A0A0A8YNR2_ARUDO</name>
<reference evidence="2" key="2">
    <citation type="journal article" date="2015" name="Data Brief">
        <title>Shoot transcriptome of the giant reed, Arundo donax.</title>
        <authorList>
            <person name="Barrero R.A."/>
            <person name="Guerrero F.D."/>
            <person name="Moolhuijzen P."/>
            <person name="Goolsby J.A."/>
            <person name="Tidwell J."/>
            <person name="Bellgard S.E."/>
            <person name="Bellgard M.I."/>
        </authorList>
    </citation>
    <scope>NUCLEOTIDE SEQUENCE</scope>
    <source>
        <tissue evidence="2">Shoot tissue taken approximately 20 cm above the soil surface</tissue>
    </source>
</reference>